<feature type="non-terminal residue" evidence="2">
    <location>
        <position position="1"/>
    </location>
</feature>
<organism evidence="2 3">
    <name type="scientific">Caligus rogercresseyi</name>
    <name type="common">Sea louse</name>
    <dbReference type="NCBI Taxonomy" id="217165"/>
    <lineage>
        <taxon>Eukaryota</taxon>
        <taxon>Metazoa</taxon>
        <taxon>Ecdysozoa</taxon>
        <taxon>Arthropoda</taxon>
        <taxon>Crustacea</taxon>
        <taxon>Multicrustacea</taxon>
        <taxon>Hexanauplia</taxon>
        <taxon>Copepoda</taxon>
        <taxon>Siphonostomatoida</taxon>
        <taxon>Caligidae</taxon>
        <taxon>Caligus</taxon>
    </lineage>
</organism>
<evidence type="ECO:0000256" key="1">
    <source>
        <dbReference type="SAM" id="MobiDB-lite"/>
    </source>
</evidence>
<dbReference type="Proteomes" id="UP000595437">
    <property type="component" value="Chromosome 21"/>
</dbReference>
<protein>
    <submittedName>
        <fullName evidence="2">Uncharacterized protein</fullName>
    </submittedName>
</protein>
<accession>A0A7T8GL99</accession>
<name>A0A7T8GL99_CALRO</name>
<evidence type="ECO:0000313" key="2">
    <source>
        <dbReference type="EMBL" id="QQP31675.1"/>
    </source>
</evidence>
<reference evidence="3" key="1">
    <citation type="submission" date="2021-01" db="EMBL/GenBank/DDBJ databases">
        <title>Caligus Genome Assembly.</title>
        <authorList>
            <person name="Gallardo-Escarate C."/>
        </authorList>
    </citation>
    <scope>NUCLEOTIDE SEQUENCE [LARGE SCALE GENOMIC DNA]</scope>
</reference>
<dbReference type="EMBL" id="CP045910">
    <property type="protein sequence ID" value="QQP31675.1"/>
    <property type="molecule type" value="Genomic_DNA"/>
</dbReference>
<feature type="region of interest" description="Disordered" evidence="1">
    <location>
        <begin position="13"/>
        <end position="51"/>
    </location>
</feature>
<feature type="non-terminal residue" evidence="2">
    <location>
        <position position="51"/>
    </location>
</feature>
<feature type="compositionally biased region" description="Polar residues" evidence="1">
    <location>
        <begin position="30"/>
        <end position="40"/>
    </location>
</feature>
<evidence type="ECO:0000313" key="3">
    <source>
        <dbReference type="Proteomes" id="UP000595437"/>
    </source>
</evidence>
<dbReference type="AlphaFoldDB" id="A0A7T8GL99"/>
<keyword evidence="3" id="KW-1185">Reference proteome</keyword>
<sequence>LRDYDKIQKKTLSSLNSKRAAGSQLEEESTSSGVLETPQSLAPLRTLRELN</sequence>
<proteinExistence type="predicted"/>
<gene>
    <name evidence="2" type="ORF">FKW44_025354</name>
</gene>